<organism evidence="1 2">
    <name type="scientific">Candidatus Segetimicrobium genomatis</name>
    <dbReference type="NCBI Taxonomy" id="2569760"/>
    <lineage>
        <taxon>Bacteria</taxon>
        <taxon>Bacillati</taxon>
        <taxon>Candidatus Sysuimicrobiota</taxon>
        <taxon>Candidatus Sysuimicrobiia</taxon>
        <taxon>Candidatus Sysuimicrobiales</taxon>
        <taxon>Candidatus Segetimicrobiaceae</taxon>
        <taxon>Candidatus Segetimicrobium</taxon>
    </lineage>
</organism>
<dbReference type="AlphaFoldDB" id="A0A537JUK7"/>
<dbReference type="InterPro" id="IPR010296">
    <property type="entry name" value="DUF899_thioredox"/>
</dbReference>
<sequence length="233" mass="26840">MRETREALPKIVSAEEWSKVREQLLVKEKVLTRQLDALAAERRRLPMVRTEKNYTFDGPHGQVSLLDLFDGRRQLIVYHFMFAPGGKPCTGCSSFADNIGHLAHLRARDTSLVLVSRAPTAEILPYKQRMGWTVPWVSSYRSDFNDDFRVTTQDGESFGLSAFLRDGAAVYRTYFTTARGADRLRIDFNLLDLTPLGRQEEWEDSPEGWPQSPPYVWWRKHDEYGDVTSPKLI</sequence>
<comment type="caution">
    <text evidence="1">The sequence shown here is derived from an EMBL/GenBank/DDBJ whole genome shotgun (WGS) entry which is preliminary data.</text>
</comment>
<dbReference type="InterPro" id="IPR036249">
    <property type="entry name" value="Thioredoxin-like_sf"/>
</dbReference>
<evidence type="ECO:0000313" key="1">
    <source>
        <dbReference type="EMBL" id="TMI87190.1"/>
    </source>
</evidence>
<reference evidence="1 2" key="1">
    <citation type="journal article" date="2019" name="Nat. Microbiol.">
        <title>Mediterranean grassland soil C-N compound turnover is dependent on rainfall and depth, and is mediated by genomically divergent microorganisms.</title>
        <authorList>
            <person name="Diamond S."/>
            <person name="Andeer P.F."/>
            <person name="Li Z."/>
            <person name="Crits-Christoph A."/>
            <person name="Burstein D."/>
            <person name="Anantharaman K."/>
            <person name="Lane K.R."/>
            <person name="Thomas B.C."/>
            <person name="Pan C."/>
            <person name="Northen T.R."/>
            <person name="Banfield J.F."/>
        </authorList>
    </citation>
    <scope>NUCLEOTIDE SEQUENCE [LARGE SCALE GENOMIC DNA]</scope>
    <source>
        <strain evidence="1">NP_3</strain>
    </source>
</reference>
<proteinExistence type="predicted"/>
<dbReference type="Proteomes" id="UP000318509">
    <property type="component" value="Unassembled WGS sequence"/>
</dbReference>
<evidence type="ECO:0000313" key="2">
    <source>
        <dbReference type="Proteomes" id="UP000318509"/>
    </source>
</evidence>
<dbReference type="EMBL" id="VBAK01000165">
    <property type="protein sequence ID" value="TMI87190.1"/>
    <property type="molecule type" value="Genomic_DNA"/>
</dbReference>
<gene>
    <name evidence="1" type="ORF">E6H00_16370</name>
</gene>
<dbReference type="Pfam" id="PF05988">
    <property type="entry name" value="DUF899"/>
    <property type="match status" value="1"/>
</dbReference>
<accession>A0A537JUK7</accession>
<name>A0A537JUK7_9BACT</name>
<protein>
    <submittedName>
        <fullName evidence="1">DUF899 domain-containing protein</fullName>
    </submittedName>
</protein>
<dbReference type="SUPFAM" id="SSF52833">
    <property type="entry name" value="Thioredoxin-like"/>
    <property type="match status" value="1"/>
</dbReference>